<gene>
    <name evidence="2" type="ORF">GCM10009850_052370</name>
</gene>
<evidence type="ECO:0000313" key="2">
    <source>
        <dbReference type="EMBL" id="GAA2209778.1"/>
    </source>
</evidence>
<dbReference type="EMBL" id="BAAAQX010000013">
    <property type="protein sequence ID" value="GAA2209778.1"/>
    <property type="molecule type" value="Genomic_DNA"/>
</dbReference>
<protein>
    <submittedName>
        <fullName evidence="2">ROK family transcriptional regulator</fullName>
    </submittedName>
</protein>
<dbReference type="InterPro" id="IPR043129">
    <property type="entry name" value="ATPase_NBD"/>
</dbReference>
<evidence type="ECO:0000313" key="3">
    <source>
        <dbReference type="Proteomes" id="UP001499843"/>
    </source>
</evidence>
<organism evidence="2 3">
    <name type="scientific">Nonomuraea monospora</name>
    <dbReference type="NCBI Taxonomy" id="568818"/>
    <lineage>
        <taxon>Bacteria</taxon>
        <taxon>Bacillati</taxon>
        <taxon>Actinomycetota</taxon>
        <taxon>Actinomycetes</taxon>
        <taxon>Streptosporangiales</taxon>
        <taxon>Streptosporangiaceae</taxon>
        <taxon>Nonomuraea</taxon>
    </lineage>
</organism>
<dbReference type="SUPFAM" id="SSF46785">
    <property type="entry name" value="Winged helix' DNA-binding domain"/>
    <property type="match status" value="1"/>
</dbReference>
<dbReference type="Pfam" id="PF00480">
    <property type="entry name" value="ROK"/>
    <property type="match status" value="1"/>
</dbReference>
<accession>A0ABN3CKP5</accession>
<keyword evidence="3" id="KW-1185">Reference proteome</keyword>
<dbReference type="PANTHER" id="PTHR18964">
    <property type="entry name" value="ROK (REPRESSOR, ORF, KINASE) FAMILY"/>
    <property type="match status" value="1"/>
</dbReference>
<comment type="caution">
    <text evidence="2">The sequence shown here is derived from an EMBL/GenBank/DDBJ whole genome shotgun (WGS) entry which is preliminary data.</text>
</comment>
<dbReference type="InterPro" id="IPR036390">
    <property type="entry name" value="WH_DNA-bd_sf"/>
</dbReference>
<name>A0ABN3CKP5_9ACTN</name>
<sequence length="384" mass="40654">MEVRVRQQGGDASLLRRLNSAAVLRILRESEVATLSELARAARVSRPTAEVIVEDLLAEGWAEECGEEQGDRQRGRPARRFRFRAAAGHVVGVGVGASRLRAMVTDLNGVVVAAHRVPHHPSTPAADRLDAIAGLVGAVVAEAGLTVPEVAAVGVGTTGTVDGSGRVVKSVALAGWTGLDLRGELSRRISAPVLVENDMRLAVLAEHWRGQARGRQDVVYLFTGSRLGLGLLIGGRPHRGAHAASGEIGRQSGDHWRAYRHMSEYAISVEPGEMRSQREAAEFAIERARAGDAQAGRAVRDFARHLGEGLVTVVNPLDPEMVVIGGSLAKAGDLLIEPIRELFSEACICPPVVVASGLGGECIALGAVRLALDHADRLLFTQAS</sequence>
<dbReference type="Gene3D" id="1.10.10.10">
    <property type="entry name" value="Winged helix-like DNA-binding domain superfamily/Winged helix DNA-binding domain"/>
    <property type="match status" value="1"/>
</dbReference>
<dbReference type="Proteomes" id="UP001499843">
    <property type="component" value="Unassembled WGS sequence"/>
</dbReference>
<proteinExistence type="inferred from homology"/>
<dbReference type="InterPro" id="IPR000600">
    <property type="entry name" value="ROK"/>
</dbReference>
<reference evidence="2 3" key="1">
    <citation type="journal article" date="2019" name="Int. J. Syst. Evol. Microbiol.">
        <title>The Global Catalogue of Microorganisms (GCM) 10K type strain sequencing project: providing services to taxonomists for standard genome sequencing and annotation.</title>
        <authorList>
            <consortium name="The Broad Institute Genomics Platform"/>
            <consortium name="The Broad Institute Genome Sequencing Center for Infectious Disease"/>
            <person name="Wu L."/>
            <person name="Ma J."/>
        </authorList>
    </citation>
    <scope>NUCLEOTIDE SEQUENCE [LARGE SCALE GENOMIC DNA]</scope>
    <source>
        <strain evidence="2 3">JCM 16114</strain>
    </source>
</reference>
<dbReference type="Gene3D" id="3.30.420.40">
    <property type="match status" value="2"/>
</dbReference>
<dbReference type="SUPFAM" id="SSF53067">
    <property type="entry name" value="Actin-like ATPase domain"/>
    <property type="match status" value="1"/>
</dbReference>
<dbReference type="PANTHER" id="PTHR18964:SF149">
    <property type="entry name" value="BIFUNCTIONAL UDP-N-ACETYLGLUCOSAMINE 2-EPIMERASE_N-ACETYLMANNOSAMINE KINASE"/>
    <property type="match status" value="1"/>
</dbReference>
<comment type="similarity">
    <text evidence="1">Belongs to the ROK (NagC/XylR) family.</text>
</comment>
<dbReference type="InterPro" id="IPR036388">
    <property type="entry name" value="WH-like_DNA-bd_sf"/>
</dbReference>
<evidence type="ECO:0000256" key="1">
    <source>
        <dbReference type="ARBA" id="ARBA00006479"/>
    </source>
</evidence>